<dbReference type="InterPro" id="IPR012338">
    <property type="entry name" value="Beta-lactam/transpept-like"/>
</dbReference>
<evidence type="ECO:0000256" key="8">
    <source>
        <dbReference type="ARBA" id="ARBA00023136"/>
    </source>
</evidence>
<feature type="transmembrane region" description="Helical" evidence="10">
    <location>
        <begin position="34"/>
        <end position="63"/>
    </location>
</feature>
<evidence type="ECO:0000313" key="13">
    <source>
        <dbReference type="EMBL" id="OGG16897.1"/>
    </source>
</evidence>
<keyword evidence="9" id="KW-0961">Cell wall biogenesis/degradation</keyword>
<dbReference type="GO" id="GO:0005886">
    <property type="term" value="C:plasma membrane"/>
    <property type="evidence" value="ECO:0007669"/>
    <property type="project" value="UniProtKB-SubCell"/>
</dbReference>
<dbReference type="InterPro" id="IPR036138">
    <property type="entry name" value="PBP_dimer_sf"/>
</dbReference>
<evidence type="ECO:0000256" key="4">
    <source>
        <dbReference type="ARBA" id="ARBA00022692"/>
    </source>
</evidence>
<evidence type="ECO:0000256" key="2">
    <source>
        <dbReference type="ARBA" id="ARBA00004236"/>
    </source>
</evidence>
<comment type="subcellular location">
    <subcellularLocation>
        <location evidence="2">Cell membrane</location>
    </subcellularLocation>
    <subcellularLocation>
        <location evidence="1">Membrane</location>
        <topology evidence="1">Single-pass membrane protein</topology>
    </subcellularLocation>
</comment>
<sequence>MGSLGFAFGETIIKDNKVRKLNPDVKRQGRFFRFYFFILIFVFGIAVITIRLFSLTVISGSYYKKLAGENRIREITLPAPRGIIYDRNKIPLVRNIPKNLFYTEGSTREYIYGEESGNLLGYVGEVGTEELSRLKPYKLKDIVGKVGIEKAYDEVLRGKDGVQMYEVDAKDIYKRTLGRIEPKAGENLILNIELELQKKAAELLKDKKGAVLASDPVSGAILVIYSSPSYDANKILREENLDDIFKNPANPLFNRAISGLYPPGSTFKIITSIAALSSGAITSDTTVEDSGIIRIGENYSYANWYFTQYGKTEGEVNLIKAIQRSNDIYFYKAGERTGIRELAKWAKNLGVGKILDIDIESEEKGLMPDPDWRKKVFGEEWFLGNTYITAIGQGDILTTPLQVNFWTNVIANGGKLCRPNIAKTRSVSCQDLGIEQEFIKIIREGMVKACEPGGTGWPMFNFSAGNPRIELDGVDFLEGPVASSASGKQVTIKTACKTGTAEFGDPKGKTHAWFTVFAPVFKPQISLTVLVEAGGEGSSVAGPIARDLLKTWFER</sequence>
<dbReference type="EMBL" id="MFJM01000051">
    <property type="protein sequence ID" value="OGG16897.1"/>
    <property type="molecule type" value="Genomic_DNA"/>
</dbReference>
<dbReference type="GO" id="GO:0008658">
    <property type="term" value="F:penicillin binding"/>
    <property type="evidence" value="ECO:0007669"/>
    <property type="project" value="InterPro"/>
</dbReference>
<dbReference type="Pfam" id="PF03717">
    <property type="entry name" value="PBP_dimer"/>
    <property type="match status" value="1"/>
</dbReference>
<dbReference type="SUPFAM" id="SSF56519">
    <property type="entry name" value="Penicillin binding protein dimerisation domain"/>
    <property type="match status" value="1"/>
</dbReference>
<keyword evidence="8 10" id="KW-0472">Membrane</keyword>
<dbReference type="PANTHER" id="PTHR30627">
    <property type="entry name" value="PEPTIDOGLYCAN D,D-TRANSPEPTIDASE"/>
    <property type="match status" value="1"/>
</dbReference>
<evidence type="ECO:0000313" key="14">
    <source>
        <dbReference type="Proteomes" id="UP000176253"/>
    </source>
</evidence>
<dbReference type="PANTHER" id="PTHR30627:SF2">
    <property type="entry name" value="PEPTIDOGLYCAN D,D-TRANSPEPTIDASE MRDA"/>
    <property type="match status" value="1"/>
</dbReference>
<dbReference type="InterPro" id="IPR050515">
    <property type="entry name" value="Beta-lactam/transpept"/>
</dbReference>
<dbReference type="AlphaFoldDB" id="A0A1F5ZXY3"/>
<dbReference type="Gene3D" id="3.40.710.10">
    <property type="entry name" value="DD-peptidase/beta-lactamase superfamily"/>
    <property type="match status" value="1"/>
</dbReference>
<accession>A0A1F5ZXY3</accession>
<dbReference type="SUPFAM" id="SSF56601">
    <property type="entry name" value="beta-lactamase/transpeptidase-like"/>
    <property type="match status" value="1"/>
</dbReference>
<evidence type="ECO:0000256" key="10">
    <source>
        <dbReference type="SAM" id="Phobius"/>
    </source>
</evidence>
<evidence type="ECO:0000259" key="11">
    <source>
        <dbReference type="Pfam" id="PF00905"/>
    </source>
</evidence>
<gene>
    <name evidence="13" type="ORF">A3D78_06470</name>
</gene>
<evidence type="ECO:0000256" key="5">
    <source>
        <dbReference type="ARBA" id="ARBA00022960"/>
    </source>
</evidence>
<comment type="caution">
    <text evidence="13">The sequence shown here is derived from an EMBL/GenBank/DDBJ whole genome shotgun (WGS) entry which is preliminary data.</text>
</comment>
<organism evidence="13 14">
    <name type="scientific">Candidatus Gottesmanbacteria bacterium RIFCSPHIGHO2_02_FULL_39_14</name>
    <dbReference type="NCBI Taxonomy" id="1798383"/>
    <lineage>
        <taxon>Bacteria</taxon>
        <taxon>Candidatus Gottesmaniibacteriota</taxon>
    </lineage>
</organism>
<evidence type="ECO:0000256" key="1">
    <source>
        <dbReference type="ARBA" id="ARBA00004167"/>
    </source>
</evidence>
<reference evidence="13 14" key="1">
    <citation type="journal article" date="2016" name="Nat. Commun.">
        <title>Thousands of microbial genomes shed light on interconnected biogeochemical processes in an aquifer system.</title>
        <authorList>
            <person name="Anantharaman K."/>
            <person name="Brown C.T."/>
            <person name="Hug L.A."/>
            <person name="Sharon I."/>
            <person name="Castelle C.J."/>
            <person name="Probst A.J."/>
            <person name="Thomas B.C."/>
            <person name="Singh A."/>
            <person name="Wilkins M.J."/>
            <person name="Karaoz U."/>
            <person name="Brodie E.L."/>
            <person name="Williams K.H."/>
            <person name="Hubbard S.S."/>
            <person name="Banfield J.F."/>
        </authorList>
    </citation>
    <scope>NUCLEOTIDE SEQUENCE [LARGE SCALE GENOMIC DNA]</scope>
</reference>
<evidence type="ECO:0000256" key="9">
    <source>
        <dbReference type="ARBA" id="ARBA00023316"/>
    </source>
</evidence>
<keyword evidence="3" id="KW-1003">Cell membrane</keyword>
<keyword evidence="5" id="KW-0133">Cell shape</keyword>
<feature type="domain" description="Penicillin-binding protein transpeptidase" evidence="11">
    <location>
        <begin position="209"/>
        <end position="550"/>
    </location>
</feature>
<keyword evidence="4 10" id="KW-0812">Transmembrane</keyword>
<dbReference type="GO" id="GO:0008360">
    <property type="term" value="P:regulation of cell shape"/>
    <property type="evidence" value="ECO:0007669"/>
    <property type="project" value="UniProtKB-KW"/>
</dbReference>
<name>A0A1F5ZXY3_9BACT</name>
<proteinExistence type="predicted"/>
<feature type="domain" description="Penicillin-binding protein dimerisation" evidence="12">
    <location>
        <begin position="103"/>
        <end position="171"/>
    </location>
</feature>
<dbReference type="InterPro" id="IPR001460">
    <property type="entry name" value="PCN-bd_Tpept"/>
</dbReference>
<evidence type="ECO:0008006" key="15">
    <source>
        <dbReference type="Google" id="ProtNLM"/>
    </source>
</evidence>
<keyword evidence="6" id="KW-0573">Peptidoglycan synthesis</keyword>
<dbReference type="Proteomes" id="UP000176253">
    <property type="component" value="Unassembled WGS sequence"/>
</dbReference>
<dbReference type="GO" id="GO:0071972">
    <property type="term" value="F:peptidoglycan L,D-transpeptidase activity"/>
    <property type="evidence" value="ECO:0007669"/>
    <property type="project" value="TreeGrafter"/>
</dbReference>
<dbReference type="InterPro" id="IPR005311">
    <property type="entry name" value="PBP_dimer"/>
</dbReference>
<dbReference type="GO" id="GO:0071555">
    <property type="term" value="P:cell wall organization"/>
    <property type="evidence" value="ECO:0007669"/>
    <property type="project" value="UniProtKB-KW"/>
</dbReference>
<evidence type="ECO:0000256" key="3">
    <source>
        <dbReference type="ARBA" id="ARBA00022475"/>
    </source>
</evidence>
<dbReference type="Pfam" id="PF00905">
    <property type="entry name" value="Transpeptidase"/>
    <property type="match status" value="1"/>
</dbReference>
<evidence type="ECO:0000256" key="6">
    <source>
        <dbReference type="ARBA" id="ARBA00022984"/>
    </source>
</evidence>
<dbReference type="Gene3D" id="3.90.1310.10">
    <property type="entry name" value="Penicillin-binding protein 2a (Domain 2)"/>
    <property type="match status" value="1"/>
</dbReference>
<keyword evidence="7 10" id="KW-1133">Transmembrane helix</keyword>
<evidence type="ECO:0000256" key="7">
    <source>
        <dbReference type="ARBA" id="ARBA00022989"/>
    </source>
</evidence>
<dbReference type="GO" id="GO:0009252">
    <property type="term" value="P:peptidoglycan biosynthetic process"/>
    <property type="evidence" value="ECO:0007669"/>
    <property type="project" value="UniProtKB-KW"/>
</dbReference>
<dbReference type="STRING" id="1798383.A3D78_06470"/>
<evidence type="ECO:0000259" key="12">
    <source>
        <dbReference type="Pfam" id="PF03717"/>
    </source>
</evidence>
<protein>
    <recommendedName>
        <fullName evidence="15">Penicillin-binding protein 2</fullName>
    </recommendedName>
</protein>